<evidence type="ECO:0000313" key="1">
    <source>
        <dbReference type="EMBL" id="SQI36814.1"/>
    </source>
</evidence>
<proteinExistence type="predicted"/>
<gene>
    <name evidence="1" type="primary">aldH_2</name>
    <name evidence="1" type="ORF">NCTC12961_02253</name>
</gene>
<evidence type="ECO:0000313" key="2">
    <source>
        <dbReference type="Proteomes" id="UP000248897"/>
    </source>
</evidence>
<dbReference type="InterPro" id="IPR016163">
    <property type="entry name" value="Ald_DH_C"/>
</dbReference>
<dbReference type="SUPFAM" id="SSF53720">
    <property type="entry name" value="ALDH-like"/>
    <property type="match status" value="1"/>
</dbReference>
<dbReference type="AlphaFoldDB" id="A0A2X4XJK5"/>
<accession>A0A2X4XJK5</accession>
<dbReference type="Proteomes" id="UP000248897">
    <property type="component" value="Chromosome 1"/>
</dbReference>
<organism evidence="1 2">
    <name type="scientific">Serratia plymuthica</name>
    <dbReference type="NCBI Taxonomy" id="82996"/>
    <lineage>
        <taxon>Bacteria</taxon>
        <taxon>Pseudomonadati</taxon>
        <taxon>Pseudomonadota</taxon>
        <taxon>Gammaproteobacteria</taxon>
        <taxon>Enterobacterales</taxon>
        <taxon>Yersiniaceae</taxon>
        <taxon>Serratia</taxon>
    </lineage>
</organism>
<dbReference type="EC" id="1.2.1.4" evidence="1"/>
<protein>
    <submittedName>
        <fullName evidence="1">NADP-dependent fatty aldehyde dehydrogenase</fullName>
        <ecNumber evidence="1">1.2.1.4</ecNumber>
    </submittedName>
</protein>
<name>A0A2X4XJK5_SERPL</name>
<dbReference type="Gene3D" id="3.40.309.10">
    <property type="entry name" value="Aldehyde Dehydrogenase, Chain A, domain 2"/>
    <property type="match status" value="1"/>
</dbReference>
<dbReference type="GO" id="GO:0033721">
    <property type="term" value="F:aldehyde dehydrogenase (NADP+) activity"/>
    <property type="evidence" value="ECO:0007669"/>
    <property type="project" value="UniProtKB-EC"/>
</dbReference>
<sequence>MLSGNPLLQEEVFGPVAILVAVEDNRQLAAALESLQGQLTATLLADEDDHADAAPLAQRLVHKAGECCSTGIPPG</sequence>
<dbReference type="EMBL" id="LS483469">
    <property type="protein sequence ID" value="SQI36814.1"/>
    <property type="molecule type" value="Genomic_DNA"/>
</dbReference>
<dbReference type="InterPro" id="IPR016161">
    <property type="entry name" value="Ald_DH/histidinol_DH"/>
</dbReference>
<keyword evidence="1" id="KW-0560">Oxidoreductase</keyword>
<reference evidence="1 2" key="1">
    <citation type="submission" date="2018-06" db="EMBL/GenBank/DDBJ databases">
        <authorList>
            <consortium name="Pathogen Informatics"/>
            <person name="Doyle S."/>
        </authorList>
    </citation>
    <scope>NUCLEOTIDE SEQUENCE [LARGE SCALE GENOMIC DNA]</scope>
    <source>
        <strain evidence="1 2">NCTC12961</strain>
    </source>
</reference>